<reference evidence="1" key="1">
    <citation type="submission" date="2022-06" db="EMBL/GenBank/DDBJ databases">
        <title>Phylogenomic reconstructions and comparative analyses of Kickxellomycotina fungi.</title>
        <authorList>
            <person name="Reynolds N.K."/>
            <person name="Stajich J.E."/>
            <person name="Barry K."/>
            <person name="Grigoriev I.V."/>
            <person name="Crous P."/>
            <person name="Smith M.E."/>
        </authorList>
    </citation>
    <scope>NUCLEOTIDE SEQUENCE</scope>
    <source>
        <strain evidence="1">RSA 2271</strain>
    </source>
</reference>
<dbReference type="EMBL" id="JAMZIH010000353">
    <property type="protein sequence ID" value="KAJ1679484.1"/>
    <property type="molecule type" value="Genomic_DNA"/>
</dbReference>
<proteinExistence type="predicted"/>
<evidence type="ECO:0000313" key="1">
    <source>
        <dbReference type="EMBL" id="KAJ1679484.1"/>
    </source>
</evidence>
<feature type="non-terminal residue" evidence="1">
    <location>
        <position position="1"/>
    </location>
</feature>
<comment type="caution">
    <text evidence="1">The sequence shown here is derived from an EMBL/GenBank/DDBJ whole genome shotgun (WGS) entry which is preliminary data.</text>
</comment>
<evidence type="ECO:0000313" key="2">
    <source>
        <dbReference type="Proteomes" id="UP001145114"/>
    </source>
</evidence>
<accession>A0ACC1HSF0</accession>
<dbReference type="Proteomes" id="UP001145114">
    <property type="component" value="Unassembled WGS sequence"/>
</dbReference>
<sequence>ALLISACITPTDPVLANSIVQGKFAEKHVPQHVRNLIICESGANDGLGYPFLYFALYFLRLSPAQALGRWFLLTWLWEICLSILVGALIGWVARHLLRYATEHEWIDKESFVSFAIALSLLVLGAVALIGSNDILACFVAGNSFTWDDWFREETKEAHFQEILDMLSNLSYFVYFGTIIPWKQYANNRYEIVTPVRLVAAALLIIVFKRLPMVLAVSSQTPSLRTFRESVFTGWFGPTGVGAMFYCMVSYYELKESGPLGVVDGEFIYLVVTSITLASIIAHGLTISIFYLGETLRNTSIPPVSFVVNRTLTPTAEFLDSVLQLPYKLRRDDDKEFSNAATNSETSPLLPANATQEAPIPIPSAFRRAINRGRGKRPMLSSSYAGP</sequence>
<keyword evidence="2" id="KW-1185">Reference proteome</keyword>
<protein>
    <submittedName>
        <fullName evidence="1">Uncharacterized protein</fullName>
    </submittedName>
</protein>
<gene>
    <name evidence="1" type="ORF">EV182_001953</name>
</gene>
<name>A0ACC1HSF0_9FUNG</name>
<organism evidence="1 2">
    <name type="scientific">Spiromyces aspiralis</name>
    <dbReference type="NCBI Taxonomy" id="68401"/>
    <lineage>
        <taxon>Eukaryota</taxon>
        <taxon>Fungi</taxon>
        <taxon>Fungi incertae sedis</taxon>
        <taxon>Zoopagomycota</taxon>
        <taxon>Kickxellomycotina</taxon>
        <taxon>Kickxellomycetes</taxon>
        <taxon>Kickxellales</taxon>
        <taxon>Kickxellaceae</taxon>
        <taxon>Spiromyces</taxon>
    </lineage>
</organism>